<dbReference type="AlphaFoldDB" id="A0AAC9TQV3"/>
<dbReference type="Pfam" id="PF05540">
    <property type="entry name" value="Serpulina_VSP"/>
    <property type="match status" value="1"/>
</dbReference>
<dbReference type="InterPro" id="IPR008838">
    <property type="entry name" value="Variable_surface_protein_TREHY"/>
</dbReference>
<evidence type="ECO:0000313" key="2">
    <source>
        <dbReference type="Proteomes" id="UP000264880"/>
    </source>
</evidence>
<protein>
    <recommendedName>
        <fullName evidence="3">Cell surface protein</fullName>
    </recommendedName>
</protein>
<sequence length="386" mass="43546">MFLLLLICAASVFGYYDSDDFIDFLIHSNQFRARLNALGFKLEANNVHVTAGFRNPTAGKIFNNIYSSTSYEQNNYETVNFIPKVIAAIGYKIPNIFGIGLGYEFSYNSSEYQVHSPIITSVAYNDNFRISIPVHIGIGSKNKDGQIGISTAIEARYYLNLPFMSNIRLYIKYGEFNEKGKLGSTFQNSKKSSIGLATRIYFRVETEDVLIEPIIRLQYDQALESDVDGVKSFGNYYDITAFNQGKYSTGLDYKDNPTDDLGLIFRQGWAIENPYRIGVALPVGFTAGNDYFSVYLEPSVSFNVINGSRIYKSNQNNSDLVTLRPDAFYIVGYFVYGEFYLKPSKSLEWYTEIQTGGTSTLASLQKSSFSEFVLNASTGITWYFNL</sequence>
<organism evidence="1 2">
    <name type="scientific">Brachyspira hampsonii</name>
    <dbReference type="NCBI Taxonomy" id="1287055"/>
    <lineage>
        <taxon>Bacteria</taxon>
        <taxon>Pseudomonadati</taxon>
        <taxon>Spirochaetota</taxon>
        <taxon>Spirochaetia</taxon>
        <taxon>Brachyspirales</taxon>
        <taxon>Brachyspiraceae</taxon>
        <taxon>Brachyspira</taxon>
    </lineage>
</organism>
<gene>
    <name evidence="1" type="ORF">BHAMNSH16_06950</name>
</gene>
<keyword evidence="2" id="KW-1185">Reference proteome</keyword>
<accession>A0AAC9TQV3</accession>
<proteinExistence type="predicted"/>
<dbReference type="EMBL" id="CP019914">
    <property type="protein sequence ID" value="ASJ21395.1"/>
    <property type="molecule type" value="Genomic_DNA"/>
</dbReference>
<reference evidence="1 2" key="1">
    <citation type="submission" date="2017-02" db="EMBL/GenBank/DDBJ databases">
        <title>Complete genome sequence of Brachyspira hampsonii genomovar I strain NSH-16 (ATCC BAA-2463).</title>
        <authorList>
            <person name="Mirajkar N.S."/>
            <person name="Gebhart C.J."/>
        </authorList>
    </citation>
    <scope>NUCLEOTIDE SEQUENCE [LARGE SCALE GENOMIC DNA]</scope>
    <source>
        <strain evidence="1 2">NSH-16</strain>
    </source>
</reference>
<evidence type="ECO:0000313" key="1">
    <source>
        <dbReference type="EMBL" id="ASJ21395.1"/>
    </source>
</evidence>
<dbReference type="KEGG" id="bhp:BHAMNSH16_06950"/>
<dbReference type="Proteomes" id="UP000264880">
    <property type="component" value="Chromosome"/>
</dbReference>
<evidence type="ECO:0008006" key="3">
    <source>
        <dbReference type="Google" id="ProtNLM"/>
    </source>
</evidence>
<name>A0AAC9TQV3_9SPIR</name>